<comment type="caution">
    <text evidence="1">The sequence shown here is derived from an EMBL/GenBank/DDBJ whole genome shotgun (WGS) entry which is preliminary data.</text>
</comment>
<dbReference type="AlphaFoldDB" id="A0A418XST3"/>
<sequence length="98" mass="10379">MGAGRDCKLLFITDSLSGRRLLVDSGAQRSILPAKPVDTMAGGHGPPMDAAMYFHVVAALDASTTARAMALLEAPPATGKYDALKTFLLNLFELSELE</sequence>
<dbReference type="Proteomes" id="UP000283734">
    <property type="component" value="Unassembled WGS sequence"/>
</dbReference>
<dbReference type="InterPro" id="IPR001969">
    <property type="entry name" value="Aspartic_peptidase_AS"/>
</dbReference>
<keyword evidence="2" id="KW-1185">Reference proteome</keyword>
<name>A0A418XST3_9GAMM</name>
<proteinExistence type="predicted"/>
<dbReference type="PROSITE" id="PS00141">
    <property type="entry name" value="ASP_PROTEASE"/>
    <property type="match status" value="1"/>
</dbReference>
<dbReference type="GO" id="GO:0004190">
    <property type="term" value="F:aspartic-type endopeptidase activity"/>
    <property type="evidence" value="ECO:0007669"/>
    <property type="project" value="InterPro"/>
</dbReference>
<organism evidence="1 2">
    <name type="scientific">Alcanivorax profundi</name>
    <dbReference type="NCBI Taxonomy" id="2338368"/>
    <lineage>
        <taxon>Bacteria</taxon>
        <taxon>Pseudomonadati</taxon>
        <taxon>Pseudomonadota</taxon>
        <taxon>Gammaproteobacteria</taxon>
        <taxon>Oceanospirillales</taxon>
        <taxon>Alcanivoracaceae</taxon>
        <taxon>Alcanivorax</taxon>
    </lineage>
</organism>
<evidence type="ECO:0000313" key="2">
    <source>
        <dbReference type="Proteomes" id="UP000283734"/>
    </source>
</evidence>
<accession>A0A418XST3</accession>
<protein>
    <recommendedName>
        <fullName evidence="3">Peptidase A2 domain-containing protein</fullName>
    </recommendedName>
</protein>
<evidence type="ECO:0000313" key="1">
    <source>
        <dbReference type="EMBL" id="RJG15672.1"/>
    </source>
</evidence>
<gene>
    <name evidence="1" type="ORF">D4A39_16560</name>
</gene>
<dbReference type="GO" id="GO:0006508">
    <property type="term" value="P:proteolysis"/>
    <property type="evidence" value="ECO:0007669"/>
    <property type="project" value="InterPro"/>
</dbReference>
<reference evidence="1 2" key="1">
    <citation type="submission" date="2018-09" db="EMBL/GenBank/DDBJ databases">
        <title>Alcanivorax profundi sp. nov., isolated from 1000 m-depth seawater of the Mariana Trench.</title>
        <authorList>
            <person name="Liu J."/>
        </authorList>
    </citation>
    <scope>NUCLEOTIDE SEQUENCE [LARGE SCALE GENOMIC DNA]</scope>
    <source>
        <strain evidence="1 2">MTEO17</strain>
    </source>
</reference>
<dbReference type="EMBL" id="QYYA01000011">
    <property type="protein sequence ID" value="RJG15672.1"/>
    <property type="molecule type" value="Genomic_DNA"/>
</dbReference>
<evidence type="ECO:0008006" key="3">
    <source>
        <dbReference type="Google" id="ProtNLM"/>
    </source>
</evidence>